<evidence type="ECO:0000313" key="8">
    <source>
        <dbReference type="Proteomes" id="UP000216057"/>
    </source>
</evidence>
<feature type="transmembrane region" description="Helical" evidence="5">
    <location>
        <begin position="166"/>
        <end position="187"/>
    </location>
</feature>
<dbReference type="GO" id="GO:0016020">
    <property type="term" value="C:membrane"/>
    <property type="evidence" value="ECO:0007669"/>
    <property type="project" value="UniProtKB-SubCell"/>
</dbReference>
<evidence type="ECO:0000313" key="6">
    <source>
        <dbReference type="EMBL" id="OZG66568.1"/>
    </source>
</evidence>
<feature type="transmembrane region" description="Helical" evidence="5">
    <location>
        <begin position="84"/>
        <end position="106"/>
    </location>
</feature>
<sequence>MASIKKNFLYASAYKLLELLLPLITSPLLSRRLGAEGLGAYSYSYAIVSLFVMVAELGLYRYGMREIAKAKTSQDLLNQTFSDIFATHVVNAAIVITAYYMIAPLLWGNHPWIFMIQGLSIVGNMIDNAFLFVGMENMRPLVARDTTVKIVTFILIVILVQQPSDLLLYIVIMCFSSLTARSIALWYGRHYVSFVKPSVSNCLRHYRGMFKLMVPVVAEGVYNNIGKLMVGSLFSKSDVGYMELSSKATTPKTIIASLGTVMCPNIARMHAEGKHQQVRSKFIESFTACMAMSYAVAFGISAVAPEFAPWFWGQDFAFCAPLMTGFAISIPFWTVGEVIRNQYLLPTGKDNQYMAAFLIGVGSLSIFCILLVPRFGALGAVTSTICAEAVMSIAQTLFIRGEVPVISPLLGTLPYLCCGAFMLLDVRLFASVFSIDAGFQVLAEICIGILTFVSTAAIYEAVTKRYLLLRVVAGTLKTMRSR</sequence>
<keyword evidence="2 5" id="KW-0812">Transmembrane</keyword>
<dbReference type="AlphaFoldDB" id="A0A261G587"/>
<dbReference type="OrthoDB" id="103403at2"/>
<evidence type="ECO:0000256" key="1">
    <source>
        <dbReference type="ARBA" id="ARBA00004141"/>
    </source>
</evidence>
<dbReference type="KEGG" id="beu:BE0216_09555"/>
<name>A0A261G587_9BIFI</name>
<evidence type="ECO:0000256" key="3">
    <source>
        <dbReference type="ARBA" id="ARBA00022989"/>
    </source>
</evidence>
<feature type="transmembrane region" description="Helical" evidence="5">
    <location>
        <begin position="353"/>
        <end position="372"/>
    </location>
</feature>
<dbReference type="Proteomes" id="UP000593943">
    <property type="component" value="Chromosome"/>
</dbReference>
<dbReference type="Proteomes" id="UP000216057">
    <property type="component" value="Unassembled WGS sequence"/>
</dbReference>
<organism evidence="6 8">
    <name type="scientific">Bifidobacterium eulemuris</name>
    <dbReference type="NCBI Taxonomy" id="1765219"/>
    <lineage>
        <taxon>Bacteria</taxon>
        <taxon>Bacillati</taxon>
        <taxon>Actinomycetota</taxon>
        <taxon>Actinomycetes</taxon>
        <taxon>Bifidobacteriales</taxon>
        <taxon>Bifidobacteriaceae</taxon>
        <taxon>Bifidobacterium</taxon>
    </lineage>
</organism>
<feature type="transmembrane region" description="Helical" evidence="5">
    <location>
        <begin position="282"/>
        <end position="304"/>
    </location>
</feature>
<feature type="transmembrane region" description="Helical" evidence="5">
    <location>
        <begin position="141"/>
        <end position="160"/>
    </location>
</feature>
<proteinExistence type="predicted"/>
<evidence type="ECO:0000256" key="5">
    <source>
        <dbReference type="SAM" id="Phobius"/>
    </source>
</evidence>
<reference evidence="7 9" key="2">
    <citation type="submission" date="2020-10" db="EMBL/GenBank/DDBJ databases">
        <title>Genome sequencing of Bifidobacterium eulemuris_DSMZ_100216.</title>
        <authorList>
            <person name="Kim J."/>
        </authorList>
    </citation>
    <scope>NUCLEOTIDE SEQUENCE [LARGE SCALE GENOMIC DNA]</scope>
    <source>
        <strain evidence="7 9">DSM 100216</strain>
    </source>
</reference>
<protein>
    <submittedName>
        <fullName evidence="7">Oligosaccharide flippase family protein</fullName>
    </submittedName>
    <submittedName>
        <fullName evidence="6">Polysaccharide biosynthesis protein</fullName>
    </submittedName>
</protein>
<dbReference type="EMBL" id="MWWZ01000009">
    <property type="protein sequence ID" value="OZG66568.1"/>
    <property type="molecule type" value="Genomic_DNA"/>
</dbReference>
<keyword evidence="4 5" id="KW-0472">Membrane</keyword>
<gene>
    <name evidence="7" type="ORF">BE0216_09555</name>
    <name evidence="6" type="ORF">BEUL_1732</name>
</gene>
<dbReference type="InterPro" id="IPR002797">
    <property type="entry name" value="Polysacc_synth"/>
</dbReference>
<reference evidence="6 8" key="1">
    <citation type="journal article" date="2017" name="BMC Genomics">
        <title>Comparative genomic and phylogenomic analyses of the Bifidobacteriaceae family.</title>
        <authorList>
            <person name="Lugli G.A."/>
            <person name="Milani C."/>
            <person name="Turroni F."/>
            <person name="Duranti S."/>
            <person name="Mancabelli L."/>
            <person name="Mangifesta M."/>
            <person name="Ferrario C."/>
            <person name="Modesto M."/>
            <person name="Mattarelli P."/>
            <person name="Jiri K."/>
            <person name="van Sinderen D."/>
            <person name="Ventura M."/>
        </authorList>
    </citation>
    <scope>NUCLEOTIDE SEQUENCE [LARGE SCALE GENOMIC DNA]</scope>
    <source>
        <strain evidence="6 8">DSM 100216</strain>
    </source>
</reference>
<evidence type="ECO:0000256" key="2">
    <source>
        <dbReference type="ARBA" id="ARBA00022692"/>
    </source>
</evidence>
<evidence type="ECO:0000256" key="4">
    <source>
        <dbReference type="ARBA" id="ARBA00023136"/>
    </source>
</evidence>
<feature type="transmembrane region" description="Helical" evidence="5">
    <location>
        <begin position="12"/>
        <end position="30"/>
    </location>
</feature>
<feature type="transmembrane region" description="Helical" evidence="5">
    <location>
        <begin position="310"/>
        <end position="333"/>
    </location>
</feature>
<feature type="transmembrane region" description="Helical" evidence="5">
    <location>
        <begin position="42"/>
        <end position="63"/>
    </location>
</feature>
<dbReference type="EMBL" id="CP062938">
    <property type="protein sequence ID" value="QOL32651.1"/>
    <property type="molecule type" value="Genomic_DNA"/>
</dbReference>
<feature type="transmembrane region" description="Helical" evidence="5">
    <location>
        <begin position="378"/>
        <end position="401"/>
    </location>
</feature>
<dbReference type="Pfam" id="PF01943">
    <property type="entry name" value="Polysacc_synt"/>
    <property type="match status" value="1"/>
</dbReference>
<dbReference type="InterPro" id="IPR052556">
    <property type="entry name" value="PolySynth_Transporter"/>
</dbReference>
<dbReference type="RefSeq" id="WP_094637279.1">
    <property type="nucleotide sequence ID" value="NZ_CP062938.1"/>
</dbReference>
<keyword evidence="9" id="KW-1185">Reference proteome</keyword>
<evidence type="ECO:0000313" key="9">
    <source>
        <dbReference type="Proteomes" id="UP000593943"/>
    </source>
</evidence>
<dbReference type="PANTHER" id="PTHR43424:SF1">
    <property type="entry name" value="LOCUS PUTATIVE PROTEIN 1-RELATED"/>
    <property type="match status" value="1"/>
</dbReference>
<accession>A0A261G587</accession>
<feature type="transmembrane region" description="Helical" evidence="5">
    <location>
        <begin position="112"/>
        <end position="134"/>
    </location>
</feature>
<comment type="subcellular location">
    <subcellularLocation>
        <location evidence="1">Membrane</location>
        <topology evidence="1">Multi-pass membrane protein</topology>
    </subcellularLocation>
</comment>
<keyword evidence="3 5" id="KW-1133">Transmembrane helix</keyword>
<evidence type="ECO:0000313" key="7">
    <source>
        <dbReference type="EMBL" id="QOL32651.1"/>
    </source>
</evidence>
<feature type="transmembrane region" description="Helical" evidence="5">
    <location>
        <begin position="413"/>
        <end position="435"/>
    </location>
</feature>
<dbReference type="PANTHER" id="PTHR43424">
    <property type="entry name" value="LOCUS PUTATIVE PROTEIN 1-RELATED"/>
    <property type="match status" value="1"/>
</dbReference>
<feature type="transmembrane region" description="Helical" evidence="5">
    <location>
        <begin position="441"/>
        <end position="462"/>
    </location>
</feature>